<accession>A0A3M7T261</accession>
<dbReference type="PROSITE" id="PS00028">
    <property type="entry name" value="ZINC_FINGER_C2H2_1"/>
    <property type="match status" value="1"/>
</dbReference>
<feature type="domain" description="C2H2-type" evidence="2">
    <location>
        <begin position="133"/>
        <end position="154"/>
    </location>
</feature>
<keyword evidence="4" id="KW-1185">Reference proteome</keyword>
<protein>
    <recommendedName>
        <fullName evidence="2">C2H2-type domain-containing protein</fullName>
    </recommendedName>
</protein>
<evidence type="ECO:0000256" key="1">
    <source>
        <dbReference type="SAM" id="MobiDB-lite"/>
    </source>
</evidence>
<feature type="region of interest" description="Disordered" evidence="1">
    <location>
        <begin position="28"/>
        <end position="55"/>
    </location>
</feature>
<reference evidence="3 4" key="1">
    <citation type="journal article" date="2018" name="Sci. Rep.">
        <title>Genomic signatures of local adaptation to the degree of environmental predictability in rotifers.</title>
        <authorList>
            <person name="Franch-Gras L."/>
            <person name="Hahn C."/>
            <person name="Garcia-Roger E.M."/>
            <person name="Carmona M.J."/>
            <person name="Serra M."/>
            <person name="Gomez A."/>
        </authorList>
    </citation>
    <scope>NUCLEOTIDE SEQUENCE [LARGE SCALE GENOMIC DNA]</scope>
    <source>
        <strain evidence="3">HYR1</strain>
    </source>
</reference>
<dbReference type="InterPro" id="IPR013087">
    <property type="entry name" value="Znf_C2H2_type"/>
</dbReference>
<dbReference type="EMBL" id="REGN01000432">
    <property type="protein sequence ID" value="RNA41940.1"/>
    <property type="molecule type" value="Genomic_DNA"/>
</dbReference>
<gene>
    <name evidence="3" type="ORF">BpHYR1_047416</name>
</gene>
<evidence type="ECO:0000313" key="3">
    <source>
        <dbReference type="EMBL" id="RNA41940.1"/>
    </source>
</evidence>
<name>A0A3M7T261_BRAPC</name>
<sequence length="156" mass="17093">MGHDDFVNNCSPKDVIKDSIFGSLVGSNSGSQADLGELKDVEEQGESSEGGDNRFLEVEETISKSCDTRVDATLSDEELDTDLANDMNKICISSLREKVDIYKEQAMAGLSISNETEMIVKKALSKHSNPVPCNICGELMKNERGVKLHIAKMHNK</sequence>
<proteinExistence type="predicted"/>
<comment type="caution">
    <text evidence="3">The sequence shown here is derived from an EMBL/GenBank/DDBJ whole genome shotgun (WGS) entry which is preliminary data.</text>
</comment>
<organism evidence="3 4">
    <name type="scientific">Brachionus plicatilis</name>
    <name type="common">Marine rotifer</name>
    <name type="synonym">Brachionus muelleri</name>
    <dbReference type="NCBI Taxonomy" id="10195"/>
    <lineage>
        <taxon>Eukaryota</taxon>
        <taxon>Metazoa</taxon>
        <taxon>Spiralia</taxon>
        <taxon>Gnathifera</taxon>
        <taxon>Rotifera</taxon>
        <taxon>Eurotatoria</taxon>
        <taxon>Monogononta</taxon>
        <taxon>Pseudotrocha</taxon>
        <taxon>Ploima</taxon>
        <taxon>Brachionidae</taxon>
        <taxon>Brachionus</taxon>
    </lineage>
</organism>
<evidence type="ECO:0000313" key="4">
    <source>
        <dbReference type="Proteomes" id="UP000276133"/>
    </source>
</evidence>
<dbReference type="AlphaFoldDB" id="A0A3M7T261"/>
<evidence type="ECO:0000259" key="2">
    <source>
        <dbReference type="PROSITE" id="PS00028"/>
    </source>
</evidence>
<dbReference type="OrthoDB" id="6077919at2759"/>
<dbReference type="Proteomes" id="UP000276133">
    <property type="component" value="Unassembled WGS sequence"/>
</dbReference>